<comment type="caution">
    <text evidence="2">The sequence shown here is derived from an EMBL/GenBank/DDBJ whole genome shotgun (WGS) entry which is preliminary data.</text>
</comment>
<protein>
    <submittedName>
        <fullName evidence="2">Uncharacterized protein</fullName>
    </submittedName>
</protein>
<reference evidence="2" key="1">
    <citation type="submission" date="2018-11" db="EMBL/GenBank/DDBJ databases">
        <authorList>
            <consortium name="Pathogen Informatics"/>
        </authorList>
    </citation>
    <scope>NUCLEOTIDE SEQUENCE</scope>
</reference>
<dbReference type="AlphaFoldDB" id="A0A448WM65"/>
<dbReference type="EMBL" id="CAAALY010024108">
    <property type="protein sequence ID" value="VEL15298.1"/>
    <property type="molecule type" value="Genomic_DNA"/>
</dbReference>
<gene>
    <name evidence="2" type="ORF">PXEA_LOCUS8738</name>
</gene>
<sequence length="108" mass="12144">METNGGLSGLKSINTSKPALANPSVLRFHSLAAPAELATRNHDIFRWTEFILPHDSIKQFKNEGPMKKIVITARPGTRQDFDVRAGPDEAETWIWPKDEKDDEQKGET</sequence>
<feature type="compositionally biased region" description="Basic and acidic residues" evidence="1">
    <location>
        <begin position="96"/>
        <end position="108"/>
    </location>
</feature>
<accession>A0A448WM65</accession>
<feature type="region of interest" description="Disordered" evidence="1">
    <location>
        <begin position="79"/>
        <end position="108"/>
    </location>
</feature>
<evidence type="ECO:0000313" key="2">
    <source>
        <dbReference type="EMBL" id="VEL15298.1"/>
    </source>
</evidence>
<evidence type="ECO:0000313" key="3">
    <source>
        <dbReference type="Proteomes" id="UP000784294"/>
    </source>
</evidence>
<dbReference type="Proteomes" id="UP000784294">
    <property type="component" value="Unassembled WGS sequence"/>
</dbReference>
<proteinExistence type="predicted"/>
<evidence type="ECO:0000256" key="1">
    <source>
        <dbReference type="SAM" id="MobiDB-lite"/>
    </source>
</evidence>
<name>A0A448WM65_9PLAT</name>
<keyword evidence="3" id="KW-1185">Reference proteome</keyword>
<organism evidence="2 3">
    <name type="scientific">Protopolystoma xenopodis</name>
    <dbReference type="NCBI Taxonomy" id="117903"/>
    <lineage>
        <taxon>Eukaryota</taxon>
        <taxon>Metazoa</taxon>
        <taxon>Spiralia</taxon>
        <taxon>Lophotrochozoa</taxon>
        <taxon>Platyhelminthes</taxon>
        <taxon>Monogenea</taxon>
        <taxon>Polyopisthocotylea</taxon>
        <taxon>Polystomatidea</taxon>
        <taxon>Polystomatidae</taxon>
        <taxon>Protopolystoma</taxon>
    </lineage>
</organism>